<dbReference type="RefSeq" id="WP_182459997.1">
    <property type="nucleotide sequence ID" value="NZ_CP059732.1"/>
</dbReference>
<accession>A0A7G5GV09</accession>
<dbReference type="Pfam" id="PF04397">
    <property type="entry name" value="LytTR"/>
    <property type="match status" value="1"/>
</dbReference>
<keyword evidence="1" id="KW-1133">Transmembrane helix</keyword>
<dbReference type="PROSITE" id="PS50930">
    <property type="entry name" value="HTH_LYTTR"/>
    <property type="match status" value="1"/>
</dbReference>
<name>A0A7G5GV09_9BACT</name>
<dbReference type="GO" id="GO:0003677">
    <property type="term" value="F:DNA binding"/>
    <property type="evidence" value="ECO:0007669"/>
    <property type="project" value="InterPro"/>
</dbReference>
<gene>
    <name evidence="3" type="ORF">H3H32_33175</name>
</gene>
<keyword evidence="1" id="KW-0472">Membrane</keyword>
<dbReference type="InterPro" id="IPR007492">
    <property type="entry name" value="LytTR_DNA-bd_dom"/>
</dbReference>
<dbReference type="AlphaFoldDB" id="A0A7G5GV09"/>
<dbReference type="Proteomes" id="UP000515369">
    <property type="component" value="Chromosome"/>
</dbReference>
<evidence type="ECO:0000313" key="4">
    <source>
        <dbReference type="Proteomes" id="UP000515369"/>
    </source>
</evidence>
<feature type="domain" description="HTH LytTR-type" evidence="2">
    <location>
        <begin position="1"/>
        <end position="106"/>
    </location>
</feature>
<keyword evidence="1" id="KW-0812">Transmembrane</keyword>
<protein>
    <submittedName>
        <fullName evidence="3">LytTR family transcriptional regulator</fullName>
    </submittedName>
</protein>
<evidence type="ECO:0000259" key="2">
    <source>
        <dbReference type="PROSITE" id="PS50930"/>
    </source>
</evidence>
<proteinExistence type="predicted"/>
<feature type="transmembrane region" description="Helical" evidence="1">
    <location>
        <begin position="68"/>
        <end position="88"/>
    </location>
</feature>
<dbReference type="Gene3D" id="2.40.50.1020">
    <property type="entry name" value="LytTr DNA-binding domain"/>
    <property type="match status" value="1"/>
</dbReference>
<keyword evidence="4" id="KW-1185">Reference proteome</keyword>
<dbReference type="EMBL" id="CP059732">
    <property type="protein sequence ID" value="QMW02701.1"/>
    <property type="molecule type" value="Genomic_DNA"/>
</dbReference>
<evidence type="ECO:0000313" key="3">
    <source>
        <dbReference type="EMBL" id="QMW02701.1"/>
    </source>
</evidence>
<dbReference type="SMART" id="SM00850">
    <property type="entry name" value="LytTR"/>
    <property type="match status" value="1"/>
</dbReference>
<organism evidence="3 4">
    <name type="scientific">Spirosoma foliorum</name>
    <dbReference type="NCBI Taxonomy" id="2710596"/>
    <lineage>
        <taxon>Bacteria</taxon>
        <taxon>Pseudomonadati</taxon>
        <taxon>Bacteroidota</taxon>
        <taxon>Cytophagia</taxon>
        <taxon>Cytophagales</taxon>
        <taxon>Cytophagaceae</taxon>
        <taxon>Spirosoma</taxon>
    </lineage>
</organism>
<sequence>MKRSSHAAQIQHNFDPDQILYLAGDVNYCTVYLLDGRAILSSRTLKWYSNRWPCFIRIHKGYLINPAYVHNCIVLSSILAYMIMHNGARLPIGRRRISQVIQELGFGLPAYGRTSSYLLVAS</sequence>
<dbReference type="KEGG" id="sfol:H3H32_33175"/>
<reference evidence="3 4" key="1">
    <citation type="submission" date="2020-07" db="EMBL/GenBank/DDBJ databases">
        <title>Spirosoma foliorum sp. nov., isolated from the leaves on the Nejang mountain Korea, Republic of.</title>
        <authorList>
            <person name="Ho H."/>
            <person name="Lee Y.-J."/>
            <person name="Nurcahyanto D.-A."/>
            <person name="Kim S.-G."/>
        </authorList>
    </citation>
    <scope>NUCLEOTIDE SEQUENCE [LARGE SCALE GENOMIC DNA]</scope>
    <source>
        <strain evidence="3 4">PL0136</strain>
    </source>
</reference>
<evidence type="ECO:0000256" key="1">
    <source>
        <dbReference type="SAM" id="Phobius"/>
    </source>
</evidence>